<dbReference type="STRING" id="1367422.A0A178ZNC5"/>
<evidence type="ECO:0000313" key="12">
    <source>
        <dbReference type="EMBL" id="OAP61287.1"/>
    </source>
</evidence>
<dbReference type="PANTHER" id="PTHR10963">
    <property type="entry name" value="GLYCOSYL HYDROLASE-RELATED"/>
    <property type="match status" value="1"/>
</dbReference>
<feature type="transmembrane region" description="Helical" evidence="10">
    <location>
        <begin position="715"/>
        <end position="738"/>
    </location>
</feature>
<keyword evidence="7 10" id="KW-1133">Transmembrane helix</keyword>
<dbReference type="GO" id="GO:0004553">
    <property type="term" value="F:hydrolase activity, hydrolyzing O-glycosyl compounds"/>
    <property type="evidence" value="ECO:0007669"/>
    <property type="project" value="InterPro"/>
</dbReference>
<keyword evidence="6" id="KW-0256">Endoplasmic reticulum</keyword>
<evidence type="ECO:0000256" key="6">
    <source>
        <dbReference type="ARBA" id="ARBA00022824"/>
    </source>
</evidence>
<evidence type="ECO:0000256" key="9">
    <source>
        <dbReference type="SAM" id="MobiDB-lite"/>
    </source>
</evidence>
<dbReference type="PROSITE" id="PS51762">
    <property type="entry name" value="GH16_2"/>
    <property type="match status" value="1"/>
</dbReference>
<dbReference type="GO" id="GO:0016757">
    <property type="term" value="F:glycosyltransferase activity"/>
    <property type="evidence" value="ECO:0007669"/>
    <property type="project" value="UniProtKB-KW"/>
</dbReference>
<organism evidence="12 13">
    <name type="scientific">Fonsecaea erecta</name>
    <dbReference type="NCBI Taxonomy" id="1367422"/>
    <lineage>
        <taxon>Eukaryota</taxon>
        <taxon>Fungi</taxon>
        <taxon>Dikarya</taxon>
        <taxon>Ascomycota</taxon>
        <taxon>Pezizomycotina</taxon>
        <taxon>Eurotiomycetes</taxon>
        <taxon>Chaetothyriomycetidae</taxon>
        <taxon>Chaetothyriales</taxon>
        <taxon>Herpotrichiellaceae</taxon>
        <taxon>Fonsecaea</taxon>
    </lineage>
</organism>
<dbReference type="SUPFAM" id="SSF49899">
    <property type="entry name" value="Concanavalin A-like lectins/glucanases"/>
    <property type="match status" value="1"/>
</dbReference>
<dbReference type="GO" id="GO:0005975">
    <property type="term" value="P:carbohydrate metabolic process"/>
    <property type="evidence" value="ECO:0007669"/>
    <property type="project" value="InterPro"/>
</dbReference>
<dbReference type="Gene3D" id="2.60.120.200">
    <property type="match status" value="1"/>
</dbReference>
<proteinExistence type="inferred from homology"/>
<evidence type="ECO:0000313" key="13">
    <source>
        <dbReference type="Proteomes" id="UP000078343"/>
    </source>
</evidence>
<name>A0A178ZNC5_9EURO</name>
<accession>A0A178ZNC5</accession>
<evidence type="ECO:0000256" key="8">
    <source>
        <dbReference type="ARBA" id="ARBA00023136"/>
    </source>
</evidence>
<dbReference type="OrthoDB" id="10066429at2759"/>
<dbReference type="AlphaFoldDB" id="A0A178ZNC5"/>
<feature type="region of interest" description="Disordered" evidence="9">
    <location>
        <begin position="1110"/>
        <end position="1171"/>
    </location>
</feature>
<keyword evidence="3" id="KW-0328">Glycosyltransferase</keyword>
<feature type="transmembrane region" description="Helical" evidence="10">
    <location>
        <begin position="871"/>
        <end position="891"/>
    </location>
</feature>
<dbReference type="GeneID" id="30007658"/>
<comment type="caution">
    <text evidence="12">The sequence shown here is derived from an EMBL/GenBank/DDBJ whole genome shotgun (WGS) entry which is preliminary data.</text>
</comment>
<evidence type="ECO:0000259" key="11">
    <source>
        <dbReference type="PROSITE" id="PS51762"/>
    </source>
</evidence>
<evidence type="ECO:0000256" key="7">
    <source>
        <dbReference type="ARBA" id="ARBA00022989"/>
    </source>
</evidence>
<keyword evidence="4" id="KW-0808">Transferase</keyword>
<evidence type="ECO:0000256" key="3">
    <source>
        <dbReference type="ARBA" id="ARBA00022676"/>
    </source>
</evidence>
<sequence>MTSPIANSHDPDFLYAVHQAGHPSPQMPSHSNNEVASIENYGYNRTRDGSEEDLFRGFNSYRVSGVRNHEFKTYLVDGKIEKPWTADKKYKAPRKGNWYILGGLLLAIAVSAVVNWRIAVGVPNHEYCLVLDDSFSTLDKSIWSHQVQLDGFGTGSFDWTTTDGRNAFTDGDGLHIVPTFTTATTDITEGQLHNGYHLNLGESKHGDGSCTANITAQYYADECSRTSNISSHTIINPVRSARLTTQGAKSIQYGRVEVVAKVPKGDWLWPAIWMMPEDSVYGIWPLSGEIDIMESRGNARGYRNGGRETVSSTIHWGTSWKTDNFFRTTQKYKKQRTDYSEGFHTFGLEWSKDYLYTWVDNRLQQILYVDFTKQDFWQRGHFQGDFENGTQLTNPWFISPNKNAPFDQKFYLILNVAVGSRNGWFADGVGSKPWVDGRDSAASDFYGARSEWEPSWGTGNERGLTVKNVKMWQQVTIENELEGVAHTLYKTKNNDNAQVVSGTVTASKQRMWRLLYLFLLFIRVYFAVSPSYLHPDEIFQGPEPIAGYLFPYPTRPTWEWTSSRPIRSVFPLWPIYGLPMTLLKWTWAQEDEGDRVDPTILYYTLRLVMFVLSFVLEDWAVHELVRSPRRWIQAVILVTSSYVTWTFQTHTFSNSIETLLVLWSLVMIERVLRDKKRSAIASSAVLGFLFVFGIFNRVTFPAFVVIPGIQLLPHFWNRPFCFLALTLSGLFWTLIAIITDTAYYSGPSATRSFSALYDCVWKNPVITPLNNLLYNTQTSNLAQHGLHPHYQHLLINLPQLLGPALIILIASAYPFNLRILKSMLTNNRLASAGAGCLLLSFIPHQEPRFLLPAVPLVLTSIRAPSSKAWSVVFWTSWVIFNALFAILMGVYHQGGIIPAQLAMPSLVIHSLNTTHSDAHNVEVFWWKTYPPPTFLLGSEPAHPATNRSLNISTVPLMGYPQNELIFMLMQHMPTCDPSLLERLILHKEKTDVYVVAPLSAWRLDASNTRPGSAKQTPAQAPVFDYPPVSNFSFAIDMNVPPAQLSLTNLAVFRRHLNLDDLDFGDDGVWPTLERVVGRRGLGVWRVDRICGPVEYVDAHTGRKATLRDVEKNEAREESVVPSADPTPFPSSGVREVSSSTLVASGGDEERRIISTTTVRADIPTQDSSKGL</sequence>
<dbReference type="PANTHER" id="PTHR10963:SF55">
    <property type="entry name" value="GLYCOSIDE HYDROLASE FAMILY 16 PROTEIN"/>
    <property type="match status" value="1"/>
</dbReference>
<dbReference type="RefSeq" id="XP_018694654.1">
    <property type="nucleotide sequence ID" value="XM_018835004.1"/>
</dbReference>
<dbReference type="EMBL" id="LVYI01000003">
    <property type="protein sequence ID" value="OAP61287.1"/>
    <property type="molecule type" value="Genomic_DNA"/>
</dbReference>
<feature type="transmembrane region" description="Helical" evidence="10">
    <location>
        <begin position="98"/>
        <end position="118"/>
    </location>
</feature>
<feature type="transmembrane region" description="Helical" evidence="10">
    <location>
        <begin position="684"/>
        <end position="709"/>
    </location>
</feature>
<comment type="similarity">
    <text evidence="2">Belongs to the glycosyl hydrolase 16 family.</text>
</comment>
<evidence type="ECO:0000256" key="5">
    <source>
        <dbReference type="ARBA" id="ARBA00022692"/>
    </source>
</evidence>
<dbReference type="InterPro" id="IPR050546">
    <property type="entry name" value="Glycosyl_Hydrlase_16"/>
</dbReference>
<comment type="subcellular location">
    <subcellularLocation>
        <location evidence="1">Endoplasmic reticulum membrane</location>
        <topology evidence="1">Multi-pass membrane protein</topology>
    </subcellularLocation>
</comment>
<reference evidence="12 13" key="1">
    <citation type="submission" date="2016-04" db="EMBL/GenBank/DDBJ databases">
        <title>Draft genome of Fonsecaea erecta CBS 125763.</title>
        <authorList>
            <person name="Weiss V.A."/>
            <person name="Vicente V.A."/>
            <person name="Raittz R.T."/>
            <person name="Moreno L.F."/>
            <person name="De Souza E.M."/>
            <person name="Pedrosa F.O."/>
            <person name="Steffens M.B."/>
            <person name="Faoro H."/>
            <person name="Tadra-Sfeir M.Z."/>
            <person name="Najafzadeh M.J."/>
            <person name="Felipe M.S."/>
            <person name="Teixeira M."/>
            <person name="Sun J."/>
            <person name="Xi L."/>
            <person name="Gomes R."/>
            <person name="De Azevedo C.M."/>
            <person name="Salgado C.G."/>
            <person name="Da Silva M.B."/>
            <person name="Nascimento M.F."/>
            <person name="Queiroz-Telles F."/>
            <person name="Attili D.S."/>
            <person name="Gorbushina A."/>
        </authorList>
    </citation>
    <scope>NUCLEOTIDE SEQUENCE [LARGE SCALE GENOMIC DNA]</scope>
    <source>
        <strain evidence="12 13">CBS 125763</strain>
    </source>
</reference>
<evidence type="ECO:0000256" key="2">
    <source>
        <dbReference type="ARBA" id="ARBA00006865"/>
    </source>
</evidence>
<dbReference type="GO" id="GO:0005789">
    <property type="term" value="C:endoplasmic reticulum membrane"/>
    <property type="evidence" value="ECO:0007669"/>
    <property type="project" value="UniProtKB-SubCell"/>
</dbReference>
<evidence type="ECO:0000256" key="1">
    <source>
        <dbReference type="ARBA" id="ARBA00004477"/>
    </source>
</evidence>
<dbReference type="Pfam" id="PF00722">
    <property type="entry name" value="Glyco_hydro_16"/>
    <property type="match status" value="1"/>
</dbReference>
<feature type="transmembrane region" description="Helical" evidence="10">
    <location>
        <begin position="793"/>
        <end position="813"/>
    </location>
</feature>
<evidence type="ECO:0000256" key="10">
    <source>
        <dbReference type="SAM" id="Phobius"/>
    </source>
</evidence>
<gene>
    <name evidence="12" type="ORF">AYL99_03488</name>
</gene>
<evidence type="ECO:0000256" key="4">
    <source>
        <dbReference type="ARBA" id="ARBA00022679"/>
    </source>
</evidence>
<keyword evidence="13" id="KW-1185">Reference proteome</keyword>
<dbReference type="InterPro" id="IPR000757">
    <property type="entry name" value="Beta-glucanase-like"/>
</dbReference>
<dbReference type="Proteomes" id="UP000078343">
    <property type="component" value="Unassembled WGS sequence"/>
</dbReference>
<dbReference type="Pfam" id="PF03901">
    <property type="entry name" value="Glyco_transf_22"/>
    <property type="match status" value="1"/>
</dbReference>
<keyword evidence="5 10" id="KW-0812">Transmembrane</keyword>
<dbReference type="InterPro" id="IPR005599">
    <property type="entry name" value="GPI_mannosylTrfase"/>
</dbReference>
<protein>
    <recommendedName>
        <fullName evidence="11">GH16 domain-containing protein</fullName>
    </recommendedName>
</protein>
<keyword evidence="8 10" id="KW-0472">Membrane</keyword>
<dbReference type="InterPro" id="IPR013320">
    <property type="entry name" value="ConA-like_dom_sf"/>
</dbReference>
<feature type="compositionally biased region" description="Polar residues" evidence="9">
    <location>
        <begin position="1153"/>
        <end position="1171"/>
    </location>
</feature>
<feature type="domain" description="GH16" evidence="11">
    <location>
        <begin position="155"/>
        <end position="443"/>
    </location>
</feature>